<evidence type="ECO:0000313" key="2">
    <source>
        <dbReference type="EMBL" id="OGY97953.1"/>
    </source>
</evidence>
<sequence>MGMFGRPKSKELQETHDASSPSDVNATKKSGSYRSAHTPEPMPEEPTENMADVLEWAAFQEKLTDKVREYLKIKDWKALDILGNERVVSRITSELGLHWKSVDKAVRTIADEEREKRKPAA</sequence>
<reference evidence="2 3" key="1">
    <citation type="journal article" date="2016" name="Nat. Commun.">
        <title>Thousands of microbial genomes shed light on interconnected biogeochemical processes in an aquifer system.</title>
        <authorList>
            <person name="Anantharaman K."/>
            <person name="Brown C.T."/>
            <person name="Hug L.A."/>
            <person name="Sharon I."/>
            <person name="Castelle C.J."/>
            <person name="Probst A.J."/>
            <person name="Thomas B.C."/>
            <person name="Singh A."/>
            <person name="Wilkins M.J."/>
            <person name="Karaoz U."/>
            <person name="Brodie E.L."/>
            <person name="Williams K.H."/>
            <person name="Hubbard S.S."/>
            <person name="Banfield J.F."/>
        </authorList>
    </citation>
    <scope>NUCLEOTIDE SEQUENCE [LARGE SCALE GENOMIC DNA]</scope>
</reference>
<dbReference type="Proteomes" id="UP000179059">
    <property type="component" value="Unassembled WGS sequence"/>
</dbReference>
<dbReference type="STRING" id="1798647.A2855_01645"/>
<gene>
    <name evidence="2" type="ORF">A2855_01645</name>
</gene>
<name>A0A1G2C994_9BACT</name>
<dbReference type="AlphaFoldDB" id="A0A1G2C994"/>
<comment type="caution">
    <text evidence="2">The sequence shown here is derived from an EMBL/GenBank/DDBJ whole genome shotgun (WGS) entry which is preliminary data.</text>
</comment>
<feature type="compositionally biased region" description="Basic and acidic residues" evidence="1">
    <location>
        <begin position="8"/>
        <end position="17"/>
    </location>
</feature>
<feature type="region of interest" description="Disordered" evidence="1">
    <location>
        <begin position="1"/>
        <end position="48"/>
    </location>
</feature>
<proteinExistence type="predicted"/>
<dbReference type="EMBL" id="MHKX01000020">
    <property type="protein sequence ID" value="OGY97953.1"/>
    <property type="molecule type" value="Genomic_DNA"/>
</dbReference>
<accession>A0A1G2C994</accession>
<evidence type="ECO:0000256" key="1">
    <source>
        <dbReference type="SAM" id="MobiDB-lite"/>
    </source>
</evidence>
<evidence type="ECO:0000313" key="3">
    <source>
        <dbReference type="Proteomes" id="UP000179059"/>
    </source>
</evidence>
<protein>
    <submittedName>
        <fullName evidence="2">Uncharacterized protein</fullName>
    </submittedName>
</protein>
<feature type="compositionally biased region" description="Polar residues" evidence="1">
    <location>
        <begin position="18"/>
        <end position="35"/>
    </location>
</feature>
<organism evidence="2 3">
    <name type="scientific">Candidatus Liptonbacteria bacterium RIFCSPHIGHO2_01_FULL_57_28</name>
    <dbReference type="NCBI Taxonomy" id="1798647"/>
    <lineage>
        <taxon>Bacteria</taxon>
        <taxon>Candidatus Liptoniibacteriota</taxon>
    </lineage>
</organism>